<accession>A0A2K8T1D4</accession>
<name>A0A2K8T1D4_9NOSO</name>
<dbReference type="AlphaFoldDB" id="A0A2K8T1D4"/>
<dbReference type="Proteomes" id="UP000232003">
    <property type="component" value="Chromosome"/>
</dbReference>
<dbReference type="Gene3D" id="3.40.50.720">
    <property type="entry name" value="NAD(P)-binding Rossmann-like Domain"/>
    <property type="match status" value="1"/>
</dbReference>
<proteinExistence type="inferred from homology"/>
<dbReference type="SUPFAM" id="SSF51735">
    <property type="entry name" value="NAD(P)-binding Rossmann-fold domains"/>
    <property type="match status" value="1"/>
</dbReference>
<dbReference type="RefSeq" id="WP_100901908.1">
    <property type="nucleotide sequence ID" value="NZ_CAWNNC010000001.1"/>
</dbReference>
<gene>
    <name evidence="3" type="ORF">COO91_07566</name>
</gene>
<keyword evidence="4" id="KW-1185">Reference proteome</keyword>
<evidence type="ECO:0000313" key="3">
    <source>
        <dbReference type="EMBL" id="AUB41518.1"/>
    </source>
</evidence>
<evidence type="ECO:0000256" key="1">
    <source>
        <dbReference type="ARBA" id="ARBA00007637"/>
    </source>
</evidence>
<protein>
    <submittedName>
        <fullName evidence="3">dTDP-glucose 4,6-dehydratase</fullName>
    </submittedName>
</protein>
<dbReference type="Pfam" id="PF01370">
    <property type="entry name" value="Epimerase"/>
    <property type="match status" value="1"/>
</dbReference>
<evidence type="ECO:0000259" key="2">
    <source>
        <dbReference type="Pfam" id="PF01370"/>
    </source>
</evidence>
<dbReference type="OrthoDB" id="9809586at2"/>
<comment type="similarity">
    <text evidence="1">Belongs to the NAD(P)-dependent epimerase/dehydratase family.</text>
</comment>
<dbReference type="InterPro" id="IPR001509">
    <property type="entry name" value="Epimerase_deHydtase"/>
</dbReference>
<reference evidence="3 4" key="1">
    <citation type="submission" date="2017-11" db="EMBL/GenBank/DDBJ databases">
        <title>Complete genome of a free-living desiccation-tolerant cyanobacterium and its photosynthetic adaptation to extreme terrestrial habitat.</title>
        <authorList>
            <person name="Shang J."/>
        </authorList>
    </citation>
    <scope>NUCLEOTIDE SEQUENCE [LARGE SCALE GENOMIC DNA]</scope>
    <source>
        <strain evidence="3 4">CCNUN1</strain>
    </source>
</reference>
<feature type="domain" description="NAD-dependent epimerase/dehydratase" evidence="2">
    <location>
        <begin position="4"/>
        <end position="229"/>
    </location>
</feature>
<dbReference type="CDD" id="cd08946">
    <property type="entry name" value="SDR_e"/>
    <property type="match status" value="1"/>
</dbReference>
<dbReference type="PANTHER" id="PTHR43000">
    <property type="entry name" value="DTDP-D-GLUCOSE 4,6-DEHYDRATASE-RELATED"/>
    <property type="match status" value="1"/>
</dbReference>
<sequence length="327" mass="37506">MRHIIFGGDGFVGRYLAEDLISKGKQVIVCDIHQSKLPIYPEAAFIKLDITKLEAFEALKLTPTDIVYHLAARQYDRNIPKRNRRQYFEQVNCIGTANVLEHLSQQGSRNLIYFSTDMVYGKPQRLPVDINHDRKPYGPYGQSKKKAEDLCKLYREKGINITIFRPRLIIGPGRLGVLGKLFFLINKNLPVPMIGNGSNHYQMVSVFDCVSAIRCAVNKGVPNQEYNLGSKEPPSVEELLGNFIKRVKSNSFLIKTPGSLIKQVLKLLDRLGLTLMYEEQFMIADENYIVDVSKTENDLGWKPDYQDDEMIYQAFKEYKNRLKKTGY</sequence>
<dbReference type="EMBL" id="CP024785">
    <property type="protein sequence ID" value="AUB41518.1"/>
    <property type="molecule type" value="Genomic_DNA"/>
</dbReference>
<dbReference type="KEGG" id="nfl:COO91_07566"/>
<organism evidence="3 4">
    <name type="scientific">Nostoc flagelliforme CCNUN1</name>
    <dbReference type="NCBI Taxonomy" id="2038116"/>
    <lineage>
        <taxon>Bacteria</taxon>
        <taxon>Bacillati</taxon>
        <taxon>Cyanobacteriota</taxon>
        <taxon>Cyanophyceae</taxon>
        <taxon>Nostocales</taxon>
        <taxon>Nostocaceae</taxon>
        <taxon>Nostoc</taxon>
    </lineage>
</organism>
<dbReference type="InterPro" id="IPR036291">
    <property type="entry name" value="NAD(P)-bd_dom_sf"/>
</dbReference>
<evidence type="ECO:0000313" key="4">
    <source>
        <dbReference type="Proteomes" id="UP000232003"/>
    </source>
</evidence>